<accession>A0A834I7K3</accession>
<name>A0A834I7K3_RHYFE</name>
<feature type="region of interest" description="Disordered" evidence="1">
    <location>
        <begin position="1"/>
        <end position="23"/>
    </location>
</feature>
<evidence type="ECO:0000313" key="3">
    <source>
        <dbReference type="Proteomes" id="UP000625711"/>
    </source>
</evidence>
<dbReference type="EMBL" id="JAACXV010008733">
    <property type="protein sequence ID" value="KAF7275945.1"/>
    <property type="molecule type" value="Genomic_DNA"/>
</dbReference>
<proteinExistence type="predicted"/>
<sequence>MLHTASAEEAIDENDQLKAQARQDKKTPVIVTLNADNPNNLETGIGYGTDTGVRLRTQYRRAIVNDRGHSFDANLELSEKRQSIDGHLNKGDTLNHQLYETTKTRITSAASDQGYFDSYWRLHDVKVTLPENTADIALKYETGERYQLHDVEFRMSDPNKPFPLRSKILQQLVPFKDGDDYTSWRINLLSSNLINSRYFN</sequence>
<organism evidence="2 3">
    <name type="scientific">Rhynchophorus ferrugineus</name>
    <name type="common">Red palm weevil</name>
    <name type="synonym">Curculio ferrugineus</name>
    <dbReference type="NCBI Taxonomy" id="354439"/>
    <lineage>
        <taxon>Eukaryota</taxon>
        <taxon>Metazoa</taxon>
        <taxon>Ecdysozoa</taxon>
        <taxon>Arthropoda</taxon>
        <taxon>Hexapoda</taxon>
        <taxon>Insecta</taxon>
        <taxon>Pterygota</taxon>
        <taxon>Neoptera</taxon>
        <taxon>Endopterygota</taxon>
        <taxon>Coleoptera</taxon>
        <taxon>Polyphaga</taxon>
        <taxon>Cucujiformia</taxon>
        <taxon>Curculionidae</taxon>
        <taxon>Dryophthorinae</taxon>
        <taxon>Rhynchophorus</taxon>
    </lineage>
</organism>
<reference evidence="2" key="1">
    <citation type="submission" date="2020-08" db="EMBL/GenBank/DDBJ databases">
        <title>Genome sequencing and assembly of the red palm weevil Rhynchophorus ferrugineus.</title>
        <authorList>
            <person name="Dias G.B."/>
            <person name="Bergman C.M."/>
            <person name="Manee M."/>
        </authorList>
    </citation>
    <scope>NUCLEOTIDE SEQUENCE</scope>
    <source>
        <strain evidence="2">AA-2017</strain>
        <tissue evidence="2">Whole larva</tissue>
    </source>
</reference>
<gene>
    <name evidence="2" type="ORF">GWI33_011077</name>
</gene>
<keyword evidence="3" id="KW-1185">Reference proteome</keyword>
<protein>
    <submittedName>
        <fullName evidence="2">Uncharacterized protein</fullName>
    </submittedName>
</protein>
<dbReference type="Gene3D" id="3.10.20.310">
    <property type="entry name" value="membrane protein fhac"/>
    <property type="match status" value="2"/>
</dbReference>
<dbReference type="OrthoDB" id="10571085at2759"/>
<dbReference type="AlphaFoldDB" id="A0A834I7K3"/>
<evidence type="ECO:0000313" key="2">
    <source>
        <dbReference type="EMBL" id="KAF7275945.1"/>
    </source>
</evidence>
<feature type="non-terminal residue" evidence="2">
    <location>
        <position position="1"/>
    </location>
</feature>
<comment type="caution">
    <text evidence="2">The sequence shown here is derived from an EMBL/GenBank/DDBJ whole genome shotgun (WGS) entry which is preliminary data.</text>
</comment>
<dbReference type="Proteomes" id="UP000625711">
    <property type="component" value="Unassembled WGS sequence"/>
</dbReference>
<evidence type="ECO:0000256" key="1">
    <source>
        <dbReference type="SAM" id="MobiDB-lite"/>
    </source>
</evidence>